<feature type="transmembrane region" description="Helical" evidence="1">
    <location>
        <begin position="282"/>
        <end position="303"/>
    </location>
</feature>
<gene>
    <name evidence="2" type="ORF">DFJ75_4787</name>
</gene>
<evidence type="ECO:0008006" key="4">
    <source>
        <dbReference type="Google" id="ProtNLM"/>
    </source>
</evidence>
<dbReference type="Proteomes" id="UP000274762">
    <property type="component" value="Unassembled WGS sequence"/>
</dbReference>
<dbReference type="OrthoDB" id="4350291at2"/>
<evidence type="ECO:0000313" key="2">
    <source>
        <dbReference type="EMBL" id="RKR97894.1"/>
    </source>
</evidence>
<feature type="transmembrane region" description="Helical" evidence="1">
    <location>
        <begin position="56"/>
        <end position="75"/>
    </location>
</feature>
<reference evidence="2 3" key="1">
    <citation type="submission" date="2018-10" db="EMBL/GenBank/DDBJ databases">
        <title>Sequencing the genomes of 1000 actinobacteria strains.</title>
        <authorList>
            <person name="Klenk H.-P."/>
        </authorList>
    </citation>
    <scope>NUCLEOTIDE SEQUENCE [LARGE SCALE GENOMIC DNA]</scope>
    <source>
        <strain evidence="2 3">DSM 44343</strain>
    </source>
</reference>
<dbReference type="RefSeq" id="WP_120802897.1">
    <property type="nucleotide sequence ID" value="NZ_CBCRXS010000001.1"/>
</dbReference>
<feature type="transmembrane region" description="Helical" evidence="1">
    <location>
        <begin position="417"/>
        <end position="437"/>
    </location>
</feature>
<dbReference type="EMBL" id="RBKV01000001">
    <property type="protein sequence ID" value="RKR97894.1"/>
    <property type="molecule type" value="Genomic_DNA"/>
</dbReference>
<keyword evidence="1" id="KW-0812">Transmembrane</keyword>
<proteinExistence type="predicted"/>
<comment type="caution">
    <text evidence="2">The sequence shown here is derived from an EMBL/GenBank/DDBJ whole genome shotgun (WGS) entry which is preliminary data.</text>
</comment>
<accession>A0A495KBE5</accession>
<organism evidence="2 3">
    <name type="scientific">Williamsia marianensis</name>
    <dbReference type="NCBI Taxonomy" id="85044"/>
    <lineage>
        <taxon>Bacteria</taxon>
        <taxon>Bacillati</taxon>
        <taxon>Actinomycetota</taxon>
        <taxon>Actinomycetes</taxon>
        <taxon>Mycobacteriales</taxon>
        <taxon>Nocardiaceae</taxon>
        <taxon>Williamsia</taxon>
    </lineage>
</organism>
<dbReference type="AlphaFoldDB" id="A0A495KBE5"/>
<evidence type="ECO:0000256" key="1">
    <source>
        <dbReference type="SAM" id="Phobius"/>
    </source>
</evidence>
<evidence type="ECO:0000313" key="3">
    <source>
        <dbReference type="Proteomes" id="UP000274762"/>
    </source>
</evidence>
<protein>
    <recommendedName>
        <fullName evidence="4">Integral membrane protein</fullName>
    </recommendedName>
</protein>
<name>A0A495KBE5_WILMA</name>
<sequence length="450" mass="47628">MMATGAGQPLDRAERAELERLRRQVADGRRDELDGQGGAGSGLPADRRALRWSATILLLIIVAALAISGVLARFARSEVLDTDRYVETVSPLARNAALQNELSTQITAVIMERAKIAEVTREALSALTQNAPNVPPAVVGLAPVLTEQAKSFIDQTVRSLLGSEQFEELWVQANKQAHEALVKLLTGEARAAIVVDDSGTVNIALEPIVAKVRDRLKDRGFAFADNIPDIDKSFVIFRSPDLVKAQNAVSALDKASTILPWLTLLVAVAAVWAAPRGSRRRAVSLVGASIALAMVVLAIGLSIGRSMYLDAVPADVLSRGSAEALIDAVLVPLRSMLRALAVVAVVVALVGYLSGSSRSAGAVRGAYSSAVDSLRGRSTRAPHPLETFAARYRIPLRLSIIAVAIAVLVFWDYPSGLVVTATVLVAVLAMVVVELVARPAVVQNAPESGS</sequence>
<keyword evidence="1" id="KW-1133">Transmembrane helix</keyword>
<keyword evidence="1" id="KW-0472">Membrane</keyword>
<feature type="transmembrane region" description="Helical" evidence="1">
    <location>
        <begin position="394"/>
        <end position="411"/>
    </location>
</feature>
<feature type="transmembrane region" description="Helical" evidence="1">
    <location>
        <begin position="335"/>
        <end position="354"/>
    </location>
</feature>